<dbReference type="PATRIC" id="fig|1415168.3.peg.2270"/>
<dbReference type="AlphaFoldDB" id="A0A084A8P5"/>
<feature type="region of interest" description="Disordered" evidence="1">
    <location>
        <begin position="301"/>
        <end position="355"/>
    </location>
</feature>
<name>A0A084A8P5_LACLC</name>
<sequence length="355" mass="40737">MPSKEEAELWKKQLVENAEKKIIELTDSDQFKNYLTTLSKFHSYSINNINLIYSQNPDATHVAGFKQWGTDFNRKVNKGEKAIRIAAPIIKKLSEEEKIKLKTTDERAIVGYRYIPVFDVSQTSGDPLPSARDFVKENLSEVENVDVLYKSLKNYINQNTDIKVSEEVLSDFEVKGFFRPSTNQIIMNESVDNITFKLKTLYHEFAHSQLHGLNSEFIDRPTGYKETQAEAVAYIAMQNVGIDTSEYSLGYVATWAKDKTVIQEALSEIHKVSNKTIDMTNHLIQELGLDQNLATKYKSLQKEATKNNSPELNKKIKDTREKISQNTQKELNDFAKENPTLKKPKIENDEQELSR</sequence>
<feature type="compositionally biased region" description="Basic and acidic residues" evidence="1">
    <location>
        <begin position="312"/>
        <end position="323"/>
    </location>
</feature>
<dbReference type="InterPro" id="IPR013610">
    <property type="entry name" value="ArdC_N"/>
</dbReference>
<dbReference type="GO" id="GO:0003697">
    <property type="term" value="F:single-stranded DNA binding"/>
    <property type="evidence" value="ECO:0007669"/>
    <property type="project" value="InterPro"/>
</dbReference>
<accession>A0A084A8P5</accession>
<dbReference type="Proteomes" id="UP000028401">
    <property type="component" value="Unassembled WGS sequence"/>
</dbReference>
<organism evidence="3 4">
    <name type="scientific">Lactococcus cremoris subsp. cremoris GE214</name>
    <dbReference type="NCBI Taxonomy" id="1415168"/>
    <lineage>
        <taxon>Bacteria</taxon>
        <taxon>Bacillati</taxon>
        <taxon>Bacillota</taxon>
        <taxon>Bacilli</taxon>
        <taxon>Lactobacillales</taxon>
        <taxon>Streptococcaceae</taxon>
        <taxon>Lactococcus</taxon>
        <taxon>Lactococcus cremoris subsp. cremoris</taxon>
    </lineage>
</organism>
<dbReference type="RefSeq" id="WP_010890638.1">
    <property type="nucleotide sequence ID" value="NZ_AZSI01000140.1"/>
</dbReference>
<evidence type="ECO:0000313" key="4">
    <source>
        <dbReference type="Proteomes" id="UP000028401"/>
    </source>
</evidence>
<evidence type="ECO:0000259" key="2">
    <source>
        <dbReference type="Pfam" id="PF08401"/>
    </source>
</evidence>
<proteinExistence type="predicted"/>
<evidence type="ECO:0000313" key="3">
    <source>
        <dbReference type="EMBL" id="KEY61674.1"/>
    </source>
</evidence>
<evidence type="ECO:0000256" key="1">
    <source>
        <dbReference type="SAM" id="MobiDB-lite"/>
    </source>
</evidence>
<gene>
    <name evidence="3" type="ORF">U725_02207</name>
</gene>
<feature type="domain" description="N-terminal" evidence="2">
    <location>
        <begin position="32"/>
        <end position="118"/>
    </location>
</feature>
<protein>
    <submittedName>
        <fullName evidence="3">LtrC-like protein</fullName>
    </submittedName>
</protein>
<dbReference type="Pfam" id="PF08401">
    <property type="entry name" value="ArdcN"/>
    <property type="match status" value="1"/>
</dbReference>
<dbReference type="EMBL" id="AZSI01000140">
    <property type="protein sequence ID" value="KEY61674.1"/>
    <property type="molecule type" value="Genomic_DNA"/>
</dbReference>
<feature type="compositionally biased region" description="Basic and acidic residues" evidence="1">
    <location>
        <begin position="330"/>
        <end position="355"/>
    </location>
</feature>
<comment type="caution">
    <text evidence="3">The sequence shown here is derived from an EMBL/GenBank/DDBJ whole genome shotgun (WGS) entry which is preliminary data.</text>
</comment>
<reference evidence="3 4" key="1">
    <citation type="submission" date="2014-06" db="EMBL/GenBank/DDBJ databases">
        <title>Draft genome sequence of the putrescine producing strain Lactococcus lactis subsp cremoris GE214.</title>
        <authorList>
            <person name="Ladero V."/>
            <person name="Linares D.M."/>
            <person name="del Rio B."/>
            <person name="Mayo B."/>
            <person name="Martin M.C."/>
            <person name="Fernandez M."/>
            <person name="Alvarez M.A."/>
        </authorList>
    </citation>
    <scope>NUCLEOTIDE SEQUENCE [LARGE SCALE GENOMIC DNA]</scope>
    <source>
        <strain evidence="3 4">GE214</strain>
    </source>
</reference>